<reference evidence="2" key="1">
    <citation type="submission" date="2022-10" db="EMBL/GenBank/DDBJ databases">
        <title>Complete genome sequence of Capnocytophaga ochracea KCOM 2812 isolated from actinomycosis lesion.</title>
        <authorList>
            <person name="Kook J.-K."/>
            <person name="Park S.-N."/>
            <person name="Lim Y.K."/>
        </authorList>
    </citation>
    <scope>NUCLEOTIDE SEQUENCE</scope>
    <source>
        <strain evidence="2">KCOM 28121</strain>
    </source>
</reference>
<evidence type="ECO:0000313" key="2">
    <source>
        <dbReference type="EMBL" id="UZD40261.1"/>
    </source>
</evidence>
<evidence type="ECO:0000259" key="1">
    <source>
        <dbReference type="Pfam" id="PF13529"/>
    </source>
</evidence>
<evidence type="ECO:0000313" key="3">
    <source>
        <dbReference type="Proteomes" id="UP001163262"/>
    </source>
</evidence>
<organism evidence="2 3">
    <name type="scientific">Capnocytophaga ochracea</name>
    <dbReference type="NCBI Taxonomy" id="1018"/>
    <lineage>
        <taxon>Bacteria</taxon>
        <taxon>Pseudomonadati</taxon>
        <taxon>Bacteroidota</taxon>
        <taxon>Flavobacteriia</taxon>
        <taxon>Flavobacteriales</taxon>
        <taxon>Flavobacteriaceae</taxon>
        <taxon>Capnocytophaga</taxon>
    </lineage>
</organism>
<protein>
    <submittedName>
        <fullName evidence="2">C39 family peptidase</fullName>
    </submittedName>
</protein>
<sequence length="274" mass="30102">MRSIQTLSFSQLEEEMEALKEQDAQSCVGGGWFDYIHDLDEVTVYGSPIGGGGGLFPNDFSPGYEDYDNYGGAGGGYTPEETPPTQPGPPLKLKDLPGMCQQVAGTGECGMLAFEFLSKFYGGDKKGINKSDFAESIGIDTKEKAIRQFYFDPNRREPLGITDVEMYRICDTFFKNNLLEYGNLEQIKNSLSKEHPILMNYSSEGSNNGHAVVIVGYDPSTNQITLADPLATGGMRNVNYDPTMFKNLVEIEGMQDDKKQGNTEIMKIGGKDVA</sequence>
<feature type="domain" description="Peptidase C39-like" evidence="1">
    <location>
        <begin position="103"/>
        <end position="229"/>
    </location>
</feature>
<dbReference type="Gene3D" id="3.90.70.10">
    <property type="entry name" value="Cysteine proteinases"/>
    <property type="match status" value="1"/>
</dbReference>
<dbReference type="PROSITE" id="PS00639">
    <property type="entry name" value="THIOL_PROTEASE_HIS"/>
    <property type="match status" value="1"/>
</dbReference>
<gene>
    <name evidence="2" type="ORF">OL231_08760</name>
</gene>
<dbReference type="RefSeq" id="WP_264860107.1">
    <property type="nucleotide sequence ID" value="NZ_CP110230.1"/>
</dbReference>
<dbReference type="AlphaFoldDB" id="A0AA46W695"/>
<dbReference type="Proteomes" id="UP001163262">
    <property type="component" value="Chromosome"/>
</dbReference>
<dbReference type="EMBL" id="CP110230">
    <property type="protein sequence ID" value="UZD40261.1"/>
    <property type="molecule type" value="Genomic_DNA"/>
</dbReference>
<dbReference type="InterPro" id="IPR039564">
    <property type="entry name" value="Peptidase_C39-like"/>
</dbReference>
<proteinExistence type="predicted"/>
<accession>A0AA46W695</accession>
<dbReference type="InterPro" id="IPR025660">
    <property type="entry name" value="Pept_his_AS"/>
</dbReference>
<name>A0AA46W695_CAPOC</name>
<dbReference type="Pfam" id="PF13529">
    <property type="entry name" value="Peptidase_C39_2"/>
    <property type="match status" value="1"/>
</dbReference>